<evidence type="ECO:0000259" key="6">
    <source>
        <dbReference type="Pfam" id="PF02775"/>
    </source>
</evidence>
<feature type="domain" description="Thiamine pyrophosphate enzyme central" evidence="5">
    <location>
        <begin position="206"/>
        <end position="338"/>
    </location>
</feature>
<comment type="similarity">
    <text evidence="2 4">Belongs to the TPP enzyme family.</text>
</comment>
<dbReference type="Gene3D" id="3.40.50.970">
    <property type="match status" value="2"/>
</dbReference>
<dbReference type="InterPro" id="IPR029035">
    <property type="entry name" value="DHS-like_NAD/FAD-binding_dom"/>
</dbReference>
<feature type="domain" description="Thiamine pyrophosphate enzyme TPP-binding" evidence="6">
    <location>
        <begin position="399"/>
        <end position="531"/>
    </location>
</feature>
<comment type="caution">
    <text evidence="8">The sequence shown here is derived from an EMBL/GenBank/DDBJ whole genome shotgun (WGS) entry which is preliminary data.</text>
</comment>
<name>A0ABX5LCK3_9MICO</name>
<dbReference type="Pfam" id="PF00205">
    <property type="entry name" value="TPP_enzyme_M"/>
    <property type="match status" value="1"/>
</dbReference>
<evidence type="ECO:0000313" key="8">
    <source>
        <dbReference type="EMBL" id="PWJ62935.1"/>
    </source>
</evidence>
<keyword evidence="9" id="KW-1185">Reference proteome</keyword>
<sequence>MTSSRVGSPAAVPGTYSLERPAMPSVSAHVAHVLASSVSHVFGVMGNGNAHVIDALERQPGTRFLALRHEAGAVVAADAHYRTGGGIAAATTTYGPGFTNTLTALAEAALAHSPLLLIVGDEPSTGRRPWSVDQPAMASAAGVRTFTVGCHDAAATTSRALTHALAAQVPVVLAIPADLATADAGGLPAVPSIPSAARVAPSDASIAQLAAAISTAERPLLVAGRGAWLSGAADALGELADLTGAITTSSVLGLGLFPRAEYDLGVAGGFGAEGAMSLIREADLAIVFGASLARFFLRSGTLFSPGTHVAQVDVVDAATDDRVDHYVRGDARLVAEALVRKLRDREPAPKGWRDCVDPVVLRAHEEGDPLAPDGRLDPRSTARALAEHLPEDRVVVTDGGHFLGWPIMYWPYTSPDRLATLGTAFQAIGLGFPAVVGATLARPDATVVLVTGDGGGLMALADLESAIRVAGGRGLAVVWNDAAYGAELNVYGALGLADAPMLIPEVDFAGVASCFGAEGVVVRELADVRALADWTAQDPVERPFLLLDLRISARIVAPYLHDLVRAAAAH</sequence>
<evidence type="ECO:0000256" key="2">
    <source>
        <dbReference type="ARBA" id="ARBA00007812"/>
    </source>
</evidence>
<organism evidence="8 9">
    <name type="scientific">Rathayibacter iranicus NCPPB 2253 = VKM Ac-1602</name>
    <dbReference type="NCBI Taxonomy" id="1328868"/>
    <lineage>
        <taxon>Bacteria</taxon>
        <taxon>Bacillati</taxon>
        <taxon>Actinomycetota</taxon>
        <taxon>Actinomycetes</taxon>
        <taxon>Micrococcales</taxon>
        <taxon>Microbacteriaceae</taxon>
        <taxon>Rathayibacter</taxon>
    </lineage>
</organism>
<dbReference type="InterPro" id="IPR012001">
    <property type="entry name" value="Thiamin_PyroP_enz_TPP-bd_dom"/>
</dbReference>
<proteinExistence type="inferred from homology"/>
<evidence type="ECO:0000259" key="7">
    <source>
        <dbReference type="Pfam" id="PF02776"/>
    </source>
</evidence>
<dbReference type="CDD" id="cd00568">
    <property type="entry name" value="TPP_enzymes"/>
    <property type="match status" value="1"/>
</dbReference>
<dbReference type="InterPro" id="IPR000399">
    <property type="entry name" value="TPP-bd_CS"/>
</dbReference>
<dbReference type="Gene3D" id="3.40.50.1220">
    <property type="entry name" value="TPP-binding domain"/>
    <property type="match status" value="1"/>
</dbReference>
<dbReference type="EMBL" id="QGDV01000009">
    <property type="protein sequence ID" value="PWJ62935.1"/>
    <property type="molecule type" value="Genomic_DNA"/>
</dbReference>
<feature type="domain" description="Thiamine pyrophosphate enzyme N-terminal TPP-binding" evidence="7">
    <location>
        <begin position="26"/>
        <end position="128"/>
    </location>
</feature>
<comment type="cofactor">
    <cofactor evidence="1">
        <name>thiamine diphosphate</name>
        <dbReference type="ChEBI" id="CHEBI:58937"/>
    </cofactor>
</comment>
<reference evidence="8 9" key="1">
    <citation type="submission" date="2018-03" db="EMBL/GenBank/DDBJ databases">
        <title>Genomic Encyclopedia of Type Strains, Phase III (KMG-III): the genomes of soil and plant-associated and newly described type strains.</title>
        <authorList>
            <person name="Whitman W."/>
        </authorList>
    </citation>
    <scope>NUCLEOTIDE SEQUENCE [LARGE SCALE GENOMIC DNA]</scope>
    <source>
        <strain evidence="8 9">VKM Ac-1602</strain>
    </source>
</reference>
<keyword evidence="3 4" id="KW-0786">Thiamine pyrophosphate</keyword>
<dbReference type="SUPFAM" id="SSF52518">
    <property type="entry name" value="Thiamin diphosphate-binding fold (THDP-binding)"/>
    <property type="match status" value="2"/>
</dbReference>
<evidence type="ECO:0000256" key="1">
    <source>
        <dbReference type="ARBA" id="ARBA00001964"/>
    </source>
</evidence>
<accession>A0ABX5LCK3</accession>
<dbReference type="PROSITE" id="PS00187">
    <property type="entry name" value="TPP_ENZYMES"/>
    <property type="match status" value="1"/>
</dbReference>
<dbReference type="InterPro" id="IPR012000">
    <property type="entry name" value="Thiamin_PyroP_enz_cen_dom"/>
</dbReference>
<dbReference type="PANTHER" id="PTHR18968">
    <property type="entry name" value="THIAMINE PYROPHOSPHATE ENZYMES"/>
    <property type="match status" value="1"/>
</dbReference>
<dbReference type="CDD" id="cd07035">
    <property type="entry name" value="TPP_PYR_POX_like"/>
    <property type="match status" value="1"/>
</dbReference>
<evidence type="ECO:0000256" key="3">
    <source>
        <dbReference type="ARBA" id="ARBA00023052"/>
    </source>
</evidence>
<dbReference type="Pfam" id="PF02775">
    <property type="entry name" value="TPP_enzyme_C"/>
    <property type="match status" value="1"/>
</dbReference>
<dbReference type="Proteomes" id="UP000245674">
    <property type="component" value="Unassembled WGS sequence"/>
</dbReference>
<dbReference type="Pfam" id="PF02776">
    <property type="entry name" value="TPP_enzyme_N"/>
    <property type="match status" value="1"/>
</dbReference>
<gene>
    <name evidence="8" type="ORF">B0H03_10964</name>
</gene>
<protein>
    <submittedName>
        <fullName evidence="8">Thiamine pyrophosphate-dependent acetolactate synthase large subunit-like protein</fullName>
    </submittedName>
</protein>
<evidence type="ECO:0000259" key="5">
    <source>
        <dbReference type="Pfam" id="PF00205"/>
    </source>
</evidence>
<dbReference type="SUPFAM" id="SSF52467">
    <property type="entry name" value="DHS-like NAD/FAD-binding domain"/>
    <property type="match status" value="1"/>
</dbReference>
<dbReference type="InterPro" id="IPR011766">
    <property type="entry name" value="TPP_enzyme_TPP-bd"/>
</dbReference>
<dbReference type="InterPro" id="IPR045229">
    <property type="entry name" value="TPP_enz"/>
</dbReference>
<evidence type="ECO:0000256" key="4">
    <source>
        <dbReference type="RuleBase" id="RU362132"/>
    </source>
</evidence>
<dbReference type="PANTHER" id="PTHR18968:SF13">
    <property type="entry name" value="ACETOLACTATE SYNTHASE CATALYTIC SUBUNIT, MITOCHONDRIAL"/>
    <property type="match status" value="1"/>
</dbReference>
<dbReference type="InterPro" id="IPR029061">
    <property type="entry name" value="THDP-binding"/>
</dbReference>
<evidence type="ECO:0000313" key="9">
    <source>
        <dbReference type="Proteomes" id="UP000245674"/>
    </source>
</evidence>